<evidence type="ECO:0000313" key="2">
    <source>
        <dbReference type="Proteomes" id="UP001044222"/>
    </source>
</evidence>
<name>A0A9D3S5P3_ANGAN</name>
<dbReference type="EMBL" id="JAFIRN010000001">
    <property type="protein sequence ID" value="KAG5856529.1"/>
    <property type="molecule type" value="Genomic_DNA"/>
</dbReference>
<evidence type="ECO:0000313" key="1">
    <source>
        <dbReference type="EMBL" id="KAG5856529.1"/>
    </source>
</evidence>
<dbReference type="Proteomes" id="UP001044222">
    <property type="component" value="Unassembled WGS sequence"/>
</dbReference>
<dbReference type="AlphaFoldDB" id="A0A9D3S5P3"/>
<reference evidence="1" key="1">
    <citation type="submission" date="2021-01" db="EMBL/GenBank/DDBJ databases">
        <title>A chromosome-scale assembly of European eel, Anguilla anguilla.</title>
        <authorList>
            <person name="Henkel C."/>
            <person name="Jong-Raadsen S.A."/>
            <person name="Dufour S."/>
            <person name="Weltzien F.-A."/>
            <person name="Palstra A.P."/>
            <person name="Pelster B."/>
            <person name="Spaink H.P."/>
            <person name="Van Den Thillart G.E."/>
            <person name="Jansen H."/>
            <person name="Zahm M."/>
            <person name="Klopp C."/>
            <person name="Cedric C."/>
            <person name="Louis A."/>
            <person name="Berthelot C."/>
            <person name="Parey E."/>
            <person name="Roest Crollius H."/>
            <person name="Montfort J."/>
            <person name="Robinson-Rechavi M."/>
            <person name="Bucao C."/>
            <person name="Bouchez O."/>
            <person name="Gislard M."/>
            <person name="Lluch J."/>
            <person name="Milhes M."/>
            <person name="Lampietro C."/>
            <person name="Lopez Roques C."/>
            <person name="Donnadieu C."/>
            <person name="Braasch I."/>
            <person name="Desvignes T."/>
            <person name="Postlethwait J."/>
            <person name="Bobe J."/>
            <person name="Guiguen Y."/>
            <person name="Dirks R."/>
        </authorList>
    </citation>
    <scope>NUCLEOTIDE SEQUENCE</scope>
    <source>
        <strain evidence="1">Tag_6206</strain>
        <tissue evidence="1">Liver</tissue>
    </source>
</reference>
<gene>
    <name evidence="1" type="ORF">ANANG_G00008900</name>
</gene>
<comment type="caution">
    <text evidence="1">The sequence shown here is derived from an EMBL/GenBank/DDBJ whole genome shotgun (WGS) entry which is preliminary data.</text>
</comment>
<proteinExistence type="predicted"/>
<protein>
    <submittedName>
        <fullName evidence="1">Uncharacterized protein</fullName>
    </submittedName>
</protein>
<organism evidence="1 2">
    <name type="scientific">Anguilla anguilla</name>
    <name type="common">European freshwater eel</name>
    <name type="synonym">Muraena anguilla</name>
    <dbReference type="NCBI Taxonomy" id="7936"/>
    <lineage>
        <taxon>Eukaryota</taxon>
        <taxon>Metazoa</taxon>
        <taxon>Chordata</taxon>
        <taxon>Craniata</taxon>
        <taxon>Vertebrata</taxon>
        <taxon>Euteleostomi</taxon>
        <taxon>Actinopterygii</taxon>
        <taxon>Neopterygii</taxon>
        <taxon>Teleostei</taxon>
        <taxon>Anguilliformes</taxon>
        <taxon>Anguillidae</taxon>
        <taxon>Anguilla</taxon>
    </lineage>
</organism>
<keyword evidence="2" id="KW-1185">Reference proteome</keyword>
<accession>A0A9D3S5P3</accession>
<sequence length="114" mass="13143">MRLFTCMNVDAKCNMSFSFPVALSPRVLLRNTVDILSTKYVFCVFVKAPRLVPLGQEIGVKCHLRWQLYILGLQCYSVIMLGKHVHTHVEEILVHCNLMFHMKIGDLIVMITYT</sequence>